<evidence type="ECO:0000256" key="4">
    <source>
        <dbReference type="ARBA" id="ARBA00022989"/>
    </source>
</evidence>
<dbReference type="PANTHER" id="PTHR13906">
    <property type="entry name" value="PORCUPINE"/>
    <property type="match status" value="1"/>
</dbReference>
<keyword evidence="6" id="KW-0012">Acyltransferase</keyword>
<feature type="transmembrane region" description="Helical" evidence="7">
    <location>
        <begin position="463"/>
        <end position="481"/>
    </location>
</feature>
<organism evidence="8 9">
    <name type="scientific">Porites evermanni</name>
    <dbReference type="NCBI Taxonomy" id="104178"/>
    <lineage>
        <taxon>Eukaryota</taxon>
        <taxon>Metazoa</taxon>
        <taxon>Cnidaria</taxon>
        <taxon>Anthozoa</taxon>
        <taxon>Hexacorallia</taxon>
        <taxon>Scleractinia</taxon>
        <taxon>Fungiina</taxon>
        <taxon>Poritidae</taxon>
        <taxon>Porites</taxon>
    </lineage>
</organism>
<comment type="caution">
    <text evidence="8">The sequence shown here is derived from an EMBL/GenBank/DDBJ whole genome shotgun (WGS) entry which is preliminary data.</text>
</comment>
<evidence type="ECO:0000256" key="1">
    <source>
        <dbReference type="ARBA" id="ARBA00004141"/>
    </source>
</evidence>
<dbReference type="InterPro" id="IPR004299">
    <property type="entry name" value="MBOAT_fam"/>
</dbReference>
<reference evidence="8 9" key="1">
    <citation type="submission" date="2022-05" db="EMBL/GenBank/DDBJ databases">
        <authorList>
            <consortium name="Genoscope - CEA"/>
            <person name="William W."/>
        </authorList>
    </citation>
    <scope>NUCLEOTIDE SEQUENCE [LARGE SCALE GENOMIC DNA]</scope>
</reference>
<evidence type="ECO:0000313" key="9">
    <source>
        <dbReference type="Proteomes" id="UP001159427"/>
    </source>
</evidence>
<evidence type="ECO:0000256" key="5">
    <source>
        <dbReference type="ARBA" id="ARBA00023136"/>
    </source>
</evidence>
<sequence>MDAINKLLLAASEFTGFSTDKISFLFCMLLCVPLGLVFRLVLHPSKVSPTTRRVTGLVWGVALVVFCFGWESLILFGLSAVYYILTAVVNPTVVHRYVFIAAMGTLSVAHLYRQIANYGAHAVDFSGPLMLIVQRVIYIAYNLHDGFVTDENKLTDEQKREKLKKVPSLLEYFSYIFHYSMILAGPLCTFKEFNDFIDGSDIRPKRPGEKEPSPLVDVIRKLSSGFLCVFILFFTEDDYPILRNADPQFLSTQPFYWRVIYGWISATVAKLRYSFAFKVSEAVNNLAGLGFNGFDENGKAKWDRITNINILKFEFATNIKMVCDNWNISTALWLRRLENFNSFMSGKSPFGVYYVICLAWILSGILYDVFVARTVHRGGKNGKYILACEQALHLGESREFTQEPHSKGDVRGRRVFRPYFQKSYAMALTYDVITCIVTVLSVAEGGVPFQLLQLRMSLDYWRSLYFYAHIWSVLLILFCRMRGTRPRPTEKPQKDEPTVEMNKNWIDKLEHKGGGAKVNYEKRVKLN</sequence>
<protein>
    <submittedName>
        <fullName evidence="8">Uncharacterized protein</fullName>
    </submittedName>
</protein>
<evidence type="ECO:0000256" key="2">
    <source>
        <dbReference type="ARBA" id="ARBA00022679"/>
    </source>
</evidence>
<dbReference type="EMBL" id="CALNXI010004820">
    <property type="protein sequence ID" value="CAH3196510.1"/>
    <property type="molecule type" value="Genomic_DNA"/>
</dbReference>
<feature type="transmembrane region" description="Helical" evidence="7">
    <location>
        <begin position="54"/>
        <end position="82"/>
    </location>
</feature>
<feature type="transmembrane region" description="Helical" evidence="7">
    <location>
        <begin position="423"/>
        <end position="443"/>
    </location>
</feature>
<feature type="transmembrane region" description="Helical" evidence="7">
    <location>
        <begin position="169"/>
        <end position="187"/>
    </location>
</feature>
<proteinExistence type="predicted"/>
<keyword evidence="2" id="KW-0808">Transferase</keyword>
<dbReference type="PANTHER" id="PTHR13906:SF4">
    <property type="entry name" value="LYSOPHOSPHOLIPID ACYLTRANSFERASE 6"/>
    <property type="match status" value="1"/>
</dbReference>
<keyword evidence="5 7" id="KW-0472">Membrane</keyword>
<evidence type="ECO:0000313" key="8">
    <source>
        <dbReference type="EMBL" id="CAH3196510.1"/>
    </source>
</evidence>
<feature type="transmembrane region" description="Helical" evidence="7">
    <location>
        <begin position="22"/>
        <end position="42"/>
    </location>
</feature>
<feature type="transmembrane region" description="Helical" evidence="7">
    <location>
        <begin position="351"/>
        <end position="370"/>
    </location>
</feature>
<feature type="transmembrane region" description="Helical" evidence="7">
    <location>
        <begin position="94"/>
        <end position="112"/>
    </location>
</feature>
<accession>A0ABN8T080</accession>
<dbReference type="Pfam" id="PF03062">
    <property type="entry name" value="MBOAT"/>
    <property type="match status" value="1"/>
</dbReference>
<name>A0ABN8T080_9CNID</name>
<keyword evidence="4 7" id="KW-1133">Transmembrane helix</keyword>
<evidence type="ECO:0000256" key="6">
    <source>
        <dbReference type="ARBA" id="ARBA00023315"/>
    </source>
</evidence>
<comment type="subcellular location">
    <subcellularLocation>
        <location evidence="1">Membrane</location>
        <topology evidence="1">Multi-pass membrane protein</topology>
    </subcellularLocation>
</comment>
<dbReference type="InterPro" id="IPR049941">
    <property type="entry name" value="LPLAT_7/PORCN-like"/>
</dbReference>
<keyword evidence="3 7" id="KW-0812">Transmembrane</keyword>
<evidence type="ECO:0000256" key="3">
    <source>
        <dbReference type="ARBA" id="ARBA00022692"/>
    </source>
</evidence>
<dbReference type="Proteomes" id="UP001159427">
    <property type="component" value="Unassembled WGS sequence"/>
</dbReference>
<keyword evidence="9" id="KW-1185">Reference proteome</keyword>
<evidence type="ECO:0000256" key="7">
    <source>
        <dbReference type="SAM" id="Phobius"/>
    </source>
</evidence>
<gene>
    <name evidence="8" type="ORF">PEVE_00032853</name>
</gene>